<keyword evidence="2" id="KW-1185">Reference proteome</keyword>
<dbReference type="Proteomes" id="UP001500630">
    <property type="component" value="Unassembled WGS sequence"/>
</dbReference>
<name>A0ABP6ZKZ4_9ACTN</name>
<proteinExistence type="predicted"/>
<gene>
    <name evidence="1" type="ORF">GCM10022419_117820</name>
</gene>
<comment type="caution">
    <text evidence="1">The sequence shown here is derived from an EMBL/GenBank/DDBJ whole genome shotgun (WGS) entry which is preliminary data.</text>
</comment>
<sequence>MVAALLITIKTRKAKQARIVLDGHAAAKPVDDAVLAVVGTPAACKESLPGATVTTS</sequence>
<evidence type="ECO:0000313" key="1">
    <source>
        <dbReference type="EMBL" id="GAA3613180.1"/>
    </source>
</evidence>
<accession>A0ABP6ZKZ4</accession>
<evidence type="ECO:0000313" key="2">
    <source>
        <dbReference type="Proteomes" id="UP001500630"/>
    </source>
</evidence>
<dbReference type="EMBL" id="BAABDQ010000049">
    <property type="protein sequence ID" value="GAA3613180.1"/>
    <property type="molecule type" value="Genomic_DNA"/>
</dbReference>
<protein>
    <submittedName>
        <fullName evidence="1">Uncharacterized protein</fullName>
    </submittedName>
</protein>
<reference evidence="2" key="1">
    <citation type="journal article" date="2019" name="Int. J. Syst. Evol. Microbiol.">
        <title>The Global Catalogue of Microorganisms (GCM) 10K type strain sequencing project: providing services to taxonomists for standard genome sequencing and annotation.</title>
        <authorList>
            <consortium name="The Broad Institute Genomics Platform"/>
            <consortium name="The Broad Institute Genome Sequencing Center for Infectious Disease"/>
            <person name="Wu L."/>
            <person name="Ma J."/>
        </authorList>
    </citation>
    <scope>NUCLEOTIDE SEQUENCE [LARGE SCALE GENOMIC DNA]</scope>
    <source>
        <strain evidence="2">JCM 17326</strain>
    </source>
</reference>
<organism evidence="1 2">
    <name type="scientific">Nonomuraea rosea</name>
    <dbReference type="NCBI Taxonomy" id="638574"/>
    <lineage>
        <taxon>Bacteria</taxon>
        <taxon>Bacillati</taxon>
        <taxon>Actinomycetota</taxon>
        <taxon>Actinomycetes</taxon>
        <taxon>Streptosporangiales</taxon>
        <taxon>Streptosporangiaceae</taxon>
        <taxon>Nonomuraea</taxon>
    </lineage>
</organism>